<dbReference type="Pfam" id="PF02836">
    <property type="entry name" value="Glyco_hydro_2_C"/>
    <property type="match status" value="1"/>
</dbReference>
<evidence type="ECO:0000313" key="9">
    <source>
        <dbReference type="Proteomes" id="UP000283850"/>
    </source>
</evidence>
<dbReference type="SUPFAM" id="SSF51445">
    <property type="entry name" value="(Trans)glycosidases"/>
    <property type="match status" value="1"/>
</dbReference>
<gene>
    <name evidence="8" type="ORF">DWW10_22535</name>
</gene>
<evidence type="ECO:0000256" key="1">
    <source>
        <dbReference type="ARBA" id="ARBA00007401"/>
    </source>
</evidence>
<dbReference type="Gene3D" id="2.60.40.10">
    <property type="entry name" value="Immunoglobulins"/>
    <property type="match status" value="3"/>
</dbReference>
<dbReference type="Gene3D" id="3.20.20.80">
    <property type="entry name" value="Glycosidases"/>
    <property type="match status" value="1"/>
</dbReference>
<comment type="similarity">
    <text evidence="1">Belongs to the glycosyl hydrolase 2 family.</text>
</comment>
<sequence length="989" mass="113168">MFKSFIKLTGGDYLPQLSSLGRNHLFLALCLIFISLGKNERAVAQQLNFGLNQKQPFEEIPHSEYSFQTSSRKTKKPVAGKLVALSNREYQLNEGWELLEGYKVRELQTSVHAPMLNTSDWYGATVPGTVLTTLVEQGVYPDPYWGLNNLLIPDTLCRMDWWYRNVFTIPQNKHGNRPKLIFNGINYRAEVWLNGKLLGNIDGAFCRGIFDISSIAKVGEANVLAVRVIPPSNPGIPHESCRAGIGPNGGVLCLDGPTFISSEGWDWNPATRDRNTGIWQDVRIVYANELELTDSQIITDLPLPDTTKVSFLIHTKVYNASTQLQDAKLHVQIGNVKAVHPFKIGAKEYKEIHLTPKQCKELVMEHPILWWPNGYGNQYLYNATICLTDNNNDTLDIQKMRIGVREMEYELSAHNVKGEIMRINFNPTAASEKRIRLFDNVARIKSKNGVFVPQLLQPLDGEIVREVEDKEMKEHLVVKVNGQRIFCKGGNWGMDDAMKRVSRERLEPYFKLHKNMHYTMIRNWTGESTEEIFYELCDEYGILVFNDFWLSTEGFNLNPLDNTLFMRNVREVVRRYRNHPSIALWCARNEGFAPKELEHSLAETLMEEDGTRHYLGNSRSLNSAGSGPWNYKFDPAWYYKSLAGGFRSEVGTPSLPTAETVREFMAEEDTWPISDVWFYHDWHNRSFGEKTFCELYTEGMDLKLGKSSSLDEFCTKAQLINYESHRAIFEAWNSKMWRDASGILLWMSHPAWPSMVWQNYSSNGETAGAYYGAQKACRPLHIQMSLDKYNVDIINTSLKEYKNVTVNLATYSKEGHKISATTLKVPTIKRNGLTPVITFDELAGVTDFRWIKIVLTDAKGHELDDNVYWFNPNKWDGKLLSNLPESNVSMQIKNVRYDESSYCKGKVVVTNKSKVIASFIDLTLRDSNSGKAIRPAYFNDGYFTLMPNESKEITFEFLIPAQTKHVVIQLNGYNVASNQVTLLQKRQLW</sequence>
<dbReference type="InterPro" id="IPR017853">
    <property type="entry name" value="GH"/>
</dbReference>
<dbReference type="Pfam" id="PF22666">
    <property type="entry name" value="Glyco_hydro_2_N2"/>
    <property type="match status" value="1"/>
</dbReference>
<dbReference type="InterPro" id="IPR041351">
    <property type="entry name" value="Ig_GlcNase"/>
</dbReference>
<reference evidence="8 9" key="1">
    <citation type="submission" date="2018-08" db="EMBL/GenBank/DDBJ databases">
        <title>A genome reference for cultivated species of the human gut microbiota.</title>
        <authorList>
            <person name="Zou Y."/>
            <person name="Xue W."/>
            <person name="Luo G."/>
        </authorList>
    </citation>
    <scope>NUCLEOTIDE SEQUENCE [LARGE SCALE GENOMIC DNA]</scope>
    <source>
        <strain evidence="8 9">AF14-32</strain>
    </source>
</reference>
<dbReference type="PANTHER" id="PTHR43536">
    <property type="entry name" value="MANNOSYLGLYCOPROTEIN ENDO-BETA-MANNOSIDASE"/>
    <property type="match status" value="1"/>
</dbReference>
<feature type="domain" description="Glycoside hydrolase family 2 immunoglobulin-like beta-sandwich" evidence="4">
    <location>
        <begin position="296"/>
        <end position="405"/>
    </location>
</feature>
<evidence type="ECO:0000259" key="6">
    <source>
        <dbReference type="Pfam" id="PF18368"/>
    </source>
</evidence>
<dbReference type="Gene3D" id="2.60.120.260">
    <property type="entry name" value="Galactose-binding domain-like"/>
    <property type="match status" value="1"/>
</dbReference>
<evidence type="ECO:0000259" key="5">
    <source>
        <dbReference type="Pfam" id="PF02836"/>
    </source>
</evidence>
<evidence type="ECO:0000313" key="8">
    <source>
        <dbReference type="EMBL" id="RGV48464.1"/>
    </source>
</evidence>
<name>A0A412XTC1_9BACE</name>
<protein>
    <submittedName>
        <fullName evidence="8">Glycoside hydrolase family 2</fullName>
    </submittedName>
</protein>
<comment type="caution">
    <text evidence="8">The sequence shown here is derived from an EMBL/GenBank/DDBJ whole genome shotgun (WGS) entry which is preliminary data.</text>
</comment>
<dbReference type="InterPro" id="IPR036156">
    <property type="entry name" value="Beta-gal/glucu_dom_sf"/>
</dbReference>
<organism evidence="8 9">
    <name type="scientific">Bacteroides intestinalis</name>
    <dbReference type="NCBI Taxonomy" id="329854"/>
    <lineage>
        <taxon>Bacteria</taxon>
        <taxon>Pseudomonadati</taxon>
        <taxon>Bacteroidota</taxon>
        <taxon>Bacteroidia</taxon>
        <taxon>Bacteroidales</taxon>
        <taxon>Bacteroidaceae</taxon>
        <taxon>Bacteroides</taxon>
    </lineage>
</organism>
<feature type="domain" description="Exo-beta-D-glucosaminidase Ig-fold" evidence="6">
    <location>
        <begin position="867"/>
        <end position="975"/>
    </location>
</feature>
<dbReference type="InterPro" id="IPR008979">
    <property type="entry name" value="Galactose-bd-like_sf"/>
</dbReference>
<dbReference type="GO" id="GO:0005975">
    <property type="term" value="P:carbohydrate metabolic process"/>
    <property type="evidence" value="ECO:0007669"/>
    <property type="project" value="InterPro"/>
</dbReference>
<evidence type="ECO:0000256" key="3">
    <source>
        <dbReference type="ARBA" id="ARBA00023295"/>
    </source>
</evidence>
<dbReference type="EMBL" id="QRZF01000023">
    <property type="protein sequence ID" value="RGV48464.1"/>
    <property type="molecule type" value="Genomic_DNA"/>
</dbReference>
<dbReference type="Proteomes" id="UP000283850">
    <property type="component" value="Unassembled WGS sequence"/>
</dbReference>
<dbReference type="AlphaFoldDB" id="A0A412XTC1"/>
<evidence type="ECO:0000259" key="4">
    <source>
        <dbReference type="Pfam" id="PF00703"/>
    </source>
</evidence>
<evidence type="ECO:0000259" key="7">
    <source>
        <dbReference type="Pfam" id="PF22666"/>
    </source>
</evidence>
<dbReference type="InterPro" id="IPR006103">
    <property type="entry name" value="Glyco_hydro_2_cat"/>
</dbReference>
<feature type="domain" description="Beta-mannosidase-like galactose-binding" evidence="7">
    <location>
        <begin position="117"/>
        <end position="280"/>
    </location>
</feature>
<keyword evidence="3" id="KW-0326">Glycosidase</keyword>
<dbReference type="InterPro" id="IPR043534">
    <property type="entry name" value="EBDG/EBM"/>
</dbReference>
<dbReference type="SUPFAM" id="SSF49785">
    <property type="entry name" value="Galactose-binding domain-like"/>
    <property type="match status" value="1"/>
</dbReference>
<dbReference type="Pfam" id="PF00703">
    <property type="entry name" value="Glyco_hydro_2"/>
    <property type="match status" value="1"/>
</dbReference>
<dbReference type="InterPro" id="IPR006102">
    <property type="entry name" value="Ig-like_GH2"/>
</dbReference>
<dbReference type="SUPFAM" id="SSF49303">
    <property type="entry name" value="beta-Galactosidase/glucuronidase domain"/>
    <property type="match status" value="3"/>
</dbReference>
<evidence type="ECO:0000256" key="2">
    <source>
        <dbReference type="ARBA" id="ARBA00022801"/>
    </source>
</evidence>
<dbReference type="PANTHER" id="PTHR43536:SF1">
    <property type="entry name" value="MANNOSYLGLYCOPROTEIN ENDO-BETA-MANNOSIDASE"/>
    <property type="match status" value="1"/>
</dbReference>
<accession>A0A412XTC1</accession>
<dbReference type="GO" id="GO:0004553">
    <property type="term" value="F:hydrolase activity, hydrolyzing O-glycosyl compounds"/>
    <property type="evidence" value="ECO:0007669"/>
    <property type="project" value="InterPro"/>
</dbReference>
<feature type="domain" description="Glycoside hydrolase family 2 catalytic" evidence="5">
    <location>
        <begin position="479"/>
        <end position="615"/>
    </location>
</feature>
<dbReference type="InterPro" id="IPR013783">
    <property type="entry name" value="Ig-like_fold"/>
</dbReference>
<proteinExistence type="inferred from homology"/>
<keyword evidence="2 8" id="KW-0378">Hydrolase</keyword>
<dbReference type="Pfam" id="PF18368">
    <property type="entry name" value="Ig_GlcNase"/>
    <property type="match status" value="1"/>
</dbReference>
<dbReference type="InterPro" id="IPR054593">
    <property type="entry name" value="Beta-mannosidase-like_N2"/>
</dbReference>